<dbReference type="EC" id="2.7.13.3" evidence="4"/>
<dbReference type="InterPro" id="IPR036097">
    <property type="entry name" value="HisK_dim/P_sf"/>
</dbReference>
<dbReference type="AlphaFoldDB" id="A0A5J5J048"/>
<dbReference type="PRINTS" id="PR00344">
    <property type="entry name" value="BCTRLSENSOR"/>
</dbReference>
<dbReference type="SMART" id="SM00387">
    <property type="entry name" value="HATPase_c"/>
    <property type="match status" value="1"/>
</dbReference>
<dbReference type="SUPFAM" id="SSF47384">
    <property type="entry name" value="Homodimeric domain of signal transducing histidine kinase"/>
    <property type="match status" value="1"/>
</dbReference>
<dbReference type="Gene3D" id="3.30.565.10">
    <property type="entry name" value="Histidine kinase-like ATPase, C-terminal domain"/>
    <property type="match status" value="1"/>
</dbReference>
<keyword evidence="10" id="KW-0902">Two-component regulatory system</keyword>
<dbReference type="OrthoDB" id="9786919at2"/>
<dbReference type="InterPro" id="IPR005467">
    <property type="entry name" value="His_kinase_dom"/>
</dbReference>
<dbReference type="PROSITE" id="PS50109">
    <property type="entry name" value="HIS_KIN"/>
    <property type="match status" value="1"/>
</dbReference>
<keyword evidence="11 13" id="KW-0472">Membrane</keyword>
<feature type="domain" description="HAMP" evidence="15">
    <location>
        <begin position="178"/>
        <end position="240"/>
    </location>
</feature>
<keyword evidence="9 13" id="KW-1133">Transmembrane helix</keyword>
<organism evidence="16 17">
    <name type="scientific">Microbacterium rhizomatis</name>
    <dbReference type="NCBI Taxonomy" id="1631477"/>
    <lineage>
        <taxon>Bacteria</taxon>
        <taxon>Bacillati</taxon>
        <taxon>Actinomycetota</taxon>
        <taxon>Actinomycetes</taxon>
        <taxon>Micrococcales</taxon>
        <taxon>Microbacteriaceae</taxon>
        <taxon>Microbacterium</taxon>
    </lineage>
</organism>
<dbReference type="CDD" id="cd00075">
    <property type="entry name" value="HATPase"/>
    <property type="match status" value="1"/>
</dbReference>
<dbReference type="Proteomes" id="UP000325827">
    <property type="component" value="Unassembled WGS sequence"/>
</dbReference>
<evidence type="ECO:0000313" key="16">
    <source>
        <dbReference type="EMBL" id="KAA9105694.1"/>
    </source>
</evidence>
<comment type="subcellular location">
    <subcellularLocation>
        <location evidence="3">Cell membrane</location>
    </subcellularLocation>
</comment>
<keyword evidence="7 13" id="KW-0812">Transmembrane</keyword>
<evidence type="ECO:0000256" key="4">
    <source>
        <dbReference type="ARBA" id="ARBA00012438"/>
    </source>
</evidence>
<feature type="region of interest" description="Disordered" evidence="12">
    <location>
        <begin position="461"/>
        <end position="519"/>
    </location>
</feature>
<name>A0A5J5J048_9MICO</name>
<reference evidence="17" key="1">
    <citation type="submission" date="2019-09" db="EMBL/GenBank/DDBJ databases">
        <title>Mumia zhuanghuii sp. nov. isolated from the intestinal contents of plateau pika (Ochotona curzoniae) in the Qinghai-Tibet plateau of China.</title>
        <authorList>
            <person name="Tian Z."/>
        </authorList>
    </citation>
    <scope>NUCLEOTIDE SEQUENCE [LARGE SCALE GENOMIC DNA]</scope>
    <source>
        <strain evidence="17">JCM 30598</strain>
    </source>
</reference>
<dbReference type="SMART" id="SM00388">
    <property type="entry name" value="HisKA"/>
    <property type="match status" value="1"/>
</dbReference>
<dbReference type="GO" id="GO:0005886">
    <property type="term" value="C:plasma membrane"/>
    <property type="evidence" value="ECO:0007669"/>
    <property type="project" value="UniProtKB-SubCell"/>
</dbReference>
<dbReference type="PROSITE" id="PS50885">
    <property type="entry name" value="HAMP"/>
    <property type="match status" value="1"/>
</dbReference>
<evidence type="ECO:0000259" key="14">
    <source>
        <dbReference type="PROSITE" id="PS50109"/>
    </source>
</evidence>
<dbReference type="InterPro" id="IPR003661">
    <property type="entry name" value="HisK_dim/P_dom"/>
</dbReference>
<dbReference type="GO" id="GO:0005509">
    <property type="term" value="F:calcium ion binding"/>
    <property type="evidence" value="ECO:0007669"/>
    <property type="project" value="UniProtKB-ARBA"/>
</dbReference>
<dbReference type="InterPro" id="IPR003660">
    <property type="entry name" value="HAMP_dom"/>
</dbReference>
<proteinExistence type="predicted"/>
<evidence type="ECO:0000313" key="17">
    <source>
        <dbReference type="Proteomes" id="UP000325827"/>
    </source>
</evidence>
<protein>
    <recommendedName>
        <fullName evidence="4">histidine kinase</fullName>
        <ecNumber evidence="4">2.7.13.3</ecNumber>
    </recommendedName>
</protein>
<dbReference type="InterPro" id="IPR036890">
    <property type="entry name" value="HATPase_C_sf"/>
</dbReference>
<dbReference type="SMART" id="SM00304">
    <property type="entry name" value="HAMP"/>
    <property type="match status" value="1"/>
</dbReference>
<dbReference type="EMBL" id="VYSA01000005">
    <property type="protein sequence ID" value="KAA9105694.1"/>
    <property type="molecule type" value="Genomic_DNA"/>
</dbReference>
<dbReference type="FunFam" id="1.10.287.130:FF:000001">
    <property type="entry name" value="Two-component sensor histidine kinase"/>
    <property type="match status" value="1"/>
</dbReference>
<comment type="caution">
    <text evidence="16">The sequence shown here is derived from an EMBL/GenBank/DDBJ whole genome shotgun (WGS) entry which is preliminary data.</text>
</comment>
<accession>A0A5J5J048</accession>
<dbReference type="InterPro" id="IPR003594">
    <property type="entry name" value="HATPase_dom"/>
</dbReference>
<evidence type="ECO:0000256" key="12">
    <source>
        <dbReference type="SAM" id="MobiDB-lite"/>
    </source>
</evidence>
<dbReference type="FunFam" id="3.30.565.10:FF:000006">
    <property type="entry name" value="Sensor histidine kinase WalK"/>
    <property type="match status" value="1"/>
</dbReference>
<comment type="catalytic activity">
    <reaction evidence="1">
        <text>ATP + protein L-histidine = ADP + protein N-phospho-L-histidine.</text>
        <dbReference type="EC" id="2.7.13.3"/>
    </reaction>
</comment>
<evidence type="ECO:0000259" key="15">
    <source>
        <dbReference type="PROSITE" id="PS50885"/>
    </source>
</evidence>
<dbReference type="Pfam" id="PF00512">
    <property type="entry name" value="HisKA"/>
    <property type="match status" value="1"/>
</dbReference>
<evidence type="ECO:0000256" key="3">
    <source>
        <dbReference type="ARBA" id="ARBA00004236"/>
    </source>
</evidence>
<dbReference type="InterPro" id="IPR004358">
    <property type="entry name" value="Sig_transdc_His_kin-like_C"/>
</dbReference>
<evidence type="ECO:0000256" key="6">
    <source>
        <dbReference type="ARBA" id="ARBA00022679"/>
    </source>
</evidence>
<keyword evidence="5" id="KW-0597">Phosphoprotein</keyword>
<evidence type="ECO:0000256" key="8">
    <source>
        <dbReference type="ARBA" id="ARBA00022777"/>
    </source>
</evidence>
<dbReference type="CDD" id="cd00082">
    <property type="entry name" value="HisKA"/>
    <property type="match status" value="1"/>
</dbReference>
<feature type="compositionally biased region" description="Acidic residues" evidence="12">
    <location>
        <begin position="475"/>
        <end position="493"/>
    </location>
</feature>
<feature type="transmembrane region" description="Helical" evidence="13">
    <location>
        <begin position="154"/>
        <end position="177"/>
    </location>
</feature>
<dbReference type="InterPro" id="IPR050428">
    <property type="entry name" value="TCS_sensor_his_kinase"/>
</dbReference>
<dbReference type="Pfam" id="PF02518">
    <property type="entry name" value="HATPase_c"/>
    <property type="match status" value="1"/>
</dbReference>
<evidence type="ECO:0000256" key="9">
    <source>
        <dbReference type="ARBA" id="ARBA00022989"/>
    </source>
</evidence>
<dbReference type="GO" id="GO:0000155">
    <property type="term" value="F:phosphorelay sensor kinase activity"/>
    <property type="evidence" value="ECO:0007669"/>
    <property type="project" value="InterPro"/>
</dbReference>
<feature type="compositionally biased region" description="Basic and acidic residues" evidence="12">
    <location>
        <begin position="509"/>
        <end position="519"/>
    </location>
</feature>
<keyword evidence="6" id="KW-0808">Transferase</keyword>
<dbReference type="PANTHER" id="PTHR45436">
    <property type="entry name" value="SENSOR HISTIDINE KINASE YKOH"/>
    <property type="match status" value="1"/>
</dbReference>
<sequence length="519" mass="54333">MLAVIGVVSLILVIVALATSAILGNVLQENLDARLSNTTLQQVGPPLARPQFPTSDDRSAFTVLQQGRQAPGVLLIVQSPTGVLDGAVVDSQSAVVALTDDQVHQIVEAVSGGGAATASVEGHGSYRLQTFTAGNYIGIVGLPLTEVNATIAQILTTVLAVTAGGLIVLALVIALVIRVSLRPLRAVADTATRVAAVPMSQGAVSIAERVPDDQADDRTEIGRVGAALNTLLDHVDASLDERQLNEERMRRFVADASHELRTPLASIRGYSELSLRDPTLSETSESALERIQAQSIRMTSLVEDLLLLARLDEGQELVYGSVDLTKLAIEAVDDARPAGLDHNWVIDVGDQPIVIAGDTARLHQVAVNLLANARTHTPAGTTVTVTLSREDGHASLRVHDDGPGVDPDVAPELFERFARADRSRARKTGGTGLGLSIARAIVEAHHGTLSVQSVPGDTTFTVTLPARPADPASPIDDEPTVEAADAEAADTDPTESTADTERPGGPAGDAHDETVVPRG</sequence>
<feature type="domain" description="Histidine kinase" evidence="14">
    <location>
        <begin position="255"/>
        <end position="468"/>
    </location>
</feature>
<dbReference type="SUPFAM" id="SSF55874">
    <property type="entry name" value="ATPase domain of HSP90 chaperone/DNA topoisomerase II/histidine kinase"/>
    <property type="match status" value="1"/>
</dbReference>
<evidence type="ECO:0000256" key="13">
    <source>
        <dbReference type="SAM" id="Phobius"/>
    </source>
</evidence>
<evidence type="ECO:0000256" key="1">
    <source>
        <dbReference type="ARBA" id="ARBA00000085"/>
    </source>
</evidence>
<evidence type="ECO:0000256" key="10">
    <source>
        <dbReference type="ARBA" id="ARBA00023012"/>
    </source>
</evidence>
<comment type="cofactor">
    <cofactor evidence="2">
        <name>a divalent metal cation</name>
        <dbReference type="ChEBI" id="CHEBI:60240"/>
    </cofactor>
</comment>
<dbReference type="PANTHER" id="PTHR45436:SF5">
    <property type="entry name" value="SENSOR HISTIDINE KINASE TRCS"/>
    <property type="match status" value="1"/>
</dbReference>
<gene>
    <name evidence="16" type="ORF">F6B43_17935</name>
</gene>
<keyword evidence="17" id="KW-1185">Reference proteome</keyword>
<dbReference type="Gene3D" id="1.10.287.130">
    <property type="match status" value="1"/>
</dbReference>
<evidence type="ECO:0000256" key="2">
    <source>
        <dbReference type="ARBA" id="ARBA00001968"/>
    </source>
</evidence>
<keyword evidence="8" id="KW-0418">Kinase</keyword>
<dbReference type="Gene3D" id="6.10.340.10">
    <property type="match status" value="1"/>
</dbReference>
<evidence type="ECO:0000256" key="7">
    <source>
        <dbReference type="ARBA" id="ARBA00022692"/>
    </source>
</evidence>
<evidence type="ECO:0000256" key="11">
    <source>
        <dbReference type="ARBA" id="ARBA00023136"/>
    </source>
</evidence>
<evidence type="ECO:0000256" key="5">
    <source>
        <dbReference type="ARBA" id="ARBA00022553"/>
    </source>
</evidence>